<dbReference type="PANTHER" id="PTHR40260">
    <property type="entry name" value="BLR8190 PROTEIN"/>
    <property type="match status" value="1"/>
</dbReference>
<dbReference type="NCBIfam" id="TIGR02118">
    <property type="entry name" value="EthD family reductase"/>
    <property type="match status" value="1"/>
</dbReference>
<sequence length="101" mass="11278">MIKLIAFYKQPENKAAFDEHYFNVHVPITEKIPGLRKMKVTKGTGSPMGGEAKYYLICEMYYDSLEDLKAGMKSPEGKASGKDVMSFAGDLVSFMIGEDLE</sequence>
<name>A0A5J5H8W0_9BACI</name>
<feature type="domain" description="EthD" evidence="1">
    <location>
        <begin position="9"/>
        <end position="88"/>
    </location>
</feature>
<organism evidence="2 3">
    <name type="scientific">Niallia endozanthoxylica</name>
    <dbReference type="NCBI Taxonomy" id="2036016"/>
    <lineage>
        <taxon>Bacteria</taxon>
        <taxon>Bacillati</taxon>
        <taxon>Bacillota</taxon>
        <taxon>Bacilli</taxon>
        <taxon>Bacillales</taxon>
        <taxon>Bacillaceae</taxon>
        <taxon>Niallia</taxon>
    </lineage>
</organism>
<dbReference type="PANTHER" id="PTHR40260:SF2">
    <property type="entry name" value="BLR8190 PROTEIN"/>
    <property type="match status" value="1"/>
</dbReference>
<keyword evidence="3" id="KW-1185">Reference proteome</keyword>
<dbReference type="OrthoDB" id="5294870at2"/>
<gene>
    <name evidence="2" type="ORF">F4V44_21305</name>
</gene>
<proteinExistence type="predicted"/>
<dbReference type="InterPro" id="IPR009799">
    <property type="entry name" value="EthD_dom"/>
</dbReference>
<accession>A0A5J5H8W0</accession>
<dbReference type="Gene3D" id="3.30.70.100">
    <property type="match status" value="1"/>
</dbReference>
<dbReference type="AlphaFoldDB" id="A0A5J5H8W0"/>
<dbReference type="InterPro" id="IPR011008">
    <property type="entry name" value="Dimeric_a/b-barrel"/>
</dbReference>
<dbReference type="EMBL" id="VYKL01000037">
    <property type="protein sequence ID" value="KAA9017010.1"/>
    <property type="molecule type" value="Genomic_DNA"/>
</dbReference>
<evidence type="ECO:0000259" key="1">
    <source>
        <dbReference type="Pfam" id="PF07110"/>
    </source>
</evidence>
<evidence type="ECO:0000313" key="2">
    <source>
        <dbReference type="EMBL" id="KAA9017010.1"/>
    </source>
</evidence>
<protein>
    <submittedName>
        <fullName evidence="2">EthD family reductase</fullName>
    </submittedName>
</protein>
<dbReference type="RefSeq" id="WP_150442023.1">
    <property type="nucleotide sequence ID" value="NZ_VYKL01000037.1"/>
</dbReference>
<dbReference type="Proteomes" id="UP000326671">
    <property type="component" value="Unassembled WGS sequence"/>
</dbReference>
<comment type="caution">
    <text evidence="2">The sequence shown here is derived from an EMBL/GenBank/DDBJ whole genome shotgun (WGS) entry which is preliminary data.</text>
</comment>
<evidence type="ECO:0000313" key="3">
    <source>
        <dbReference type="Proteomes" id="UP000326671"/>
    </source>
</evidence>
<dbReference type="SUPFAM" id="SSF54909">
    <property type="entry name" value="Dimeric alpha+beta barrel"/>
    <property type="match status" value="1"/>
</dbReference>
<reference evidence="2 3" key="1">
    <citation type="submission" date="2019-09" db="EMBL/GenBank/DDBJ databases">
        <title>Whole genome sequences of isolates from the Mars Exploration Rovers.</title>
        <authorList>
            <person name="Seuylemezian A."/>
            <person name="Vaishampayan P."/>
        </authorList>
    </citation>
    <scope>NUCLEOTIDE SEQUENCE [LARGE SCALE GENOMIC DNA]</scope>
    <source>
        <strain evidence="2 3">MER_TA_151</strain>
    </source>
</reference>
<dbReference type="Pfam" id="PF07110">
    <property type="entry name" value="EthD"/>
    <property type="match status" value="1"/>
</dbReference>
<dbReference type="GO" id="GO:0016491">
    <property type="term" value="F:oxidoreductase activity"/>
    <property type="evidence" value="ECO:0007669"/>
    <property type="project" value="InterPro"/>
</dbReference>